<evidence type="ECO:0000256" key="6">
    <source>
        <dbReference type="ARBA" id="ARBA00023136"/>
    </source>
</evidence>
<dbReference type="OrthoDB" id="139172at2"/>
<dbReference type="PANTHER" id="PTHR13285:SF18">
    <property type="entry name" value="PROTEIN-CYSTEINE N-PALMITOYLTRANSFERASE RASP"/>
    <property type="match status" value="1"/>
</dbReference>
<protein>
    <submittedName>
        <fullName evidence="9">MBOAT family protein</fullName>
    </submittedName>
</protein>
<feature type="transmembrane region" description="Helical" evidence="8">
    <location>
        <begin position="98"/>
        <end position="118"/>
    </location>
</feature>
<keyword evidence="6 7" id="KW-0472">Membrane</keyword>
<dbReference type="Proteomes" id="UP000006001">
    <property type="component" value="Unassembled WGS sequence"/>
</dbReference>
<comment type="caution">
    <text evidence="9">The sequence shown here is derived from an EMBL/GenBank/DDBJ whole genome shotgun (WGS) entry which is preliminary data.</text>
</comment>
<evidence type="ECO:0000256" key="5">
    <source>
        <dbReference type="ARBA" id="ARBA00022989"/>
    </source>
</evidence>
<keyword evidence="5 8" id="KW-1133">Transmembrane helix</keyword>
<evidence type="ECO:0000256" key="7">
    <source>
        <dbReference type="PIRNR" id="PIRNR016636"/>
    </source>
</evidence>
<dbReference type="InterPro" id="IPR051085">
    <property type="entry name" value="MB_O-acyltransferase"/>
</dbReference>
<dbReference type="RefSeq" id="WP_006362178.1">
    <property type="nucleotide sequence ID" value="NZ_GG700630.1"/>
</dbReference>
<accession>D0WGG8</accession>
<dbReference type="InterPro" id="IPR024194">
    <property type="entry name" value="Ac/AlaTfrase_AlgI/DltB"/>
</dbReference>
<feature type="transmembrane region" description="Helical" evidence="8">
    <location>
        <begin position="6"/>
        <end position="22"/>
    </location>
</feature>
<comment type="similarity">
    <text evidence="2 7">Belongs to the membrane-bound acyltransferase family.</text>
</comment>
<dbReference type="GO" id="GO:0042121">
    <property type="term" value="P:alginic acid biosynthetic process"/>
    <property type="evidence" value="ECO:0007669"/>
    <property type="project" value="InterPro"/>
</dbReference>
<gene>
    <name evidence="9" type="ORF">HMPREF0762_00921</name>
</gene>
<dbReference type="STRING" id="649764.HMPREF0762_00921"/>
<dbReference type="AlphaFoldDB" id="D0WGG8"/>
<dbReference type="GeneID" id="85007486"/>
<feature type="transmembrane region" description="Helical" evidence="8">
    <location>
        <begin position="398"/>
        <end position="419"/>
    </location>
</feature>
<feature type="transmembrane region" description="Helical" evidence="8">
    <location>
        <begin position="130"/>
        <end position="154"/>
    </location>
</feature>
<dbReference type="GO" id="GO:0005886">
    <property type="term" value="C:plasma membrane"/>
    <property type="evidence" value="ECO:0007669"/>
    <property type="project" value="UniProtKB-SubCell"/>
</dbReference>
<comment type="subcellular location">
    <subcellularLocation>
        <location evidence="1">Cell membrane</location>
        <topology evidence="1">Multi-pass membrane protein</topology>
    </subcellularLocation>
</comment>
<dbReference type="Pfam" id="PF03062">
    <property type="entry name" value="MBOAT"/>
    <property type="match status" value="1"/>
</dbReference>
<dbReference type="PIRSF" id="PIRSF016636">
    <property type="entry name" value="AlgI_DltB"/>
    <property type="match status" value="1"/>
</dbReference>
<dbReference type="eggNOG" id="COG1696">
    <property type="taxonomic scope" value="Bacteria"/>
</dbReference>
<dbReference type="InterPro" id="IPR004299">
    <property type="entry name" value="MBOAT_fam"/>
</dbReference>
<dbReference type="GO" id="GO:0016746">
    <property type="term" value="F:acyltransferase activity"/>
    <property type="evidence" value="ECO:0007669"/>
    <property type="project" value="UniProtKB-KW"/>
</dbReference>
<dbReference type="PANTHER" id="PTHR13285">
    <property type="entry name" value="ACYLTRANSFERASE"/>
    <property type="match status" value="1"/>
</dbReference>
<feature type="transmembrane region" description="Helical" evidence="8">
    <location>
        <begin position="455"/>
        <end position="476"/>
    </location>
</feature>
<organism evidence="9 10">
    <name type="scientific">Slackia exigua (strain ATCC 700122 / DSM 15923 / CIP 105133 / JCM 11022 / KCTC 5966 / S-7)</name>
    <dbReference type="NCBI Taxonomy" id="649764"/>
    <lineage>
        <taxon>Bacteria</taxon>
        <taxon>Bacillati</taxon>
        <taxon>Actinomycetota</taxon>
        <taxon>Coriobacteriia</taxon>
        <taxon>Eggerthellales</taxon>
        <taxon>Eggerthellaceae</taxon>
        <taxon>Slackia</taxon>
    </lineage>
</organism>
<evidence type="ECO:0000256" key="4">
    <source>
        <dbReference type="ARBA" id="ARBA00022692"/>
    </source>
</evidence>
<name>D0WGG8_SLAES</name>
<dbReference type="EMBL" id="ACUX02000006">
    <property type="protein sequence ID" value="EEZ61581.1"/>
    <property type="molecule type" value="Genomic_DNA"/>
</dbReference>
<evidence type="ECO:0000313" key="9">
    <source>
        <dbReference type="EMBL" id="EEZ61581.1"/>
    </source>
</evidence>
<feature type="transmembrane region" description="Helical" evidence="8">
    <location>
        <begin position="51"/>
        <end position="70"/>
    </location>
</feature>
<keyword evidence="4 8" id="KW-0812">Transmembrane</keyword>
<dbReference type="SUPFAM" id="SSF103473">
    <property type="entry name" value="MFS general substrate transporter"/>
    <property type="match status" value="1"/>
</dbReference>
<proteinExistence type="inferred from homology"/>
<evidence type="ECO:0000256" key="1">
    <source>
        <dbReference type="ARBA" id="ARBA00004651"/>
    </source>
</evidence>
<dbReference type="HOGENOM" id="CLU_025255_0_0_11"/>
<evidence type="ECO:0000256" key="3">
    <source>
        <dbReference type="ARBA" id="ARBA00022475"/>
    </source>
</evidence>
<reference evidence="9" key="1">
    <citation type="submission" date="2009-10" db="EMBL/GenBank/DDBJ databases">
        <authorList>
            <person name="Weinstock G."/>
            <person name="Sodergren E."/>
            <person name="Clifton S."/>
            <person name="Fulton L."/>
            <person name="Fulton B."/>
            <person name="Courtney L."/>
            <person name="Fronick C."/>
            <person name="Harrison M."/>
            <person name="Strong C."/>
            <person name="Farmer C."/>
            <person name="Delahaunty K."/>
            <person name="Markovic C."/>
            <person name="Hall O."/>
            <person name="Minx P."/>
            <person name="Tomlinson C."/>
            <person name="Mitreva M."/>
            <person name="Nelson J."/>
            <person name="Hou S."/>
            <person name="Wollam A."/>
            <person name="Pepin K.H."/>
            <person name="Johnson M."/>
            <person name="Bhonagiri V."/>
            <person name="Nash W.E."/>
            <person name="Warren W."/>
            <person name="Chinwalla A."/>
            <person name="Mardis E.R."/>
            <person name="Wilson R.K."/>
        </authorList>
    </citation>
    <scope>NUCLEOTIDE SEQUENCE [LARGE SCALE GENOMIC DNA]</scope>
    <source>
        <strain evidence="9">ATCC 700122</strain>
    </source>
</reference>
<keyword evidence="10" id="KW-1185">Reference proteome</keyword>
<evidence type="ECO:0000256" key="2">
    <source>
        <dbReference type="ARBA" id="ARBA00010323"/>
    </source>
</evidence>
<feature type="transmembrane region" description="Helical" evidence="8">
    <location>
        <begin position="340"/>
        <end position="358"/>
    </location>
</feature>
<evidence type="ECO:0000313" key="10">
    <source>
        <dbReference type="Proteomes" id="UP000006001"/>
    </source>
</evidence>
<feature type="transmembrane region" description="Helical" evidence="8">
    <location>
        <begin position="364"/>
        <end position="386"/>
    </location>
</feature>
<keyword evidence="3 7" id="KW-1003">Cell membrane</keyword>
<sequence>MQLYSLEFVCFLCTLLVAYFAVGRLFGRGQWIVLLIGSLGFYTATGWQHLFFILLTAGSTWLVGLAFGKLDARCKELRKAAEKSEKKKIKAKFARRKWYFLLAALILNFGVLSYIKYWNTFLDTVGAGDSFLASSLLLPLGISFYTFQSVGYLIDTYNGKGEPERNFAKYLLFVSYFPQLIQGPINRFDALAHQLYERHSFDADNAKRALLLIGFGMMKKFAIADLLVRSINGCLNHIDGSTPGSIVVFGILLYSAQQYADFSGGIDMVRGVSQLFGVKLAENFRQPYFSISLGDFWRRWHITLGAWMRDYVFYPFALRPSMQKLGKWSGDKLGRHWGRTLPASIANILVFFLVGLWHGADAHFIWWGLYNGIVIAAADLASPLFERMIKLFRVNTETAFWHVWRILRTFIVVNIGWYFDRIEDFGDVLTGFYNTIFNFRADLFMSVLKSYSVNYIGMSLRIAIIGCLIIFVVSVLRERKVDVAGEILKLNVVARFAIYTFVLVLTIGSFAYAPSAGGFIYANF</sequence>
<dbReference type="PIRSF" id="PIRSF500217">
    <property type="entry name" value="AlgI"/>
    <property type="match status" value="1"/>
</dbReference>
<keyword evidence="7" id="KW-0808">Transferase</keyword>
<evidence type="ECO:0000256" key="8">
    <source>
        <dbReference type="SAM" id="Phobius"/>
    </source>
</evidence>
<keyword evidence="7" id="KW-0012">Acyltransferase</keyword>
<dbReference type="InterPro" id="IPR036259">
    <property type="entry name" value="MFS_trans_sf"/>
</dbReference>
<dbReference type="InterPro" id="IPR028362">
    <property type="entry name" value="AlgI"/>
</dbReference>
<feature type="transmembrane region" description="Helical" evidence="8">
    <location>
        <begin position="496"/>
        <end position="522"/>
    </location>
</feature>